<dbReference type="Proteomes" id="UP000027446">
    <property type="component" value="Unassembled WGS sequence"/>
</dbReference>
<evidence type="ECO:0000313" key="3">
    <source>
        <dbReference type="EMBL" id="KCZ84846.1"/>
    </source>
</evidence>
<comment type="similarity">
    <text evidence="1">Belongs to the N-acylglucosamine 2-epimerase family.</text>
</comment>
<dbReference type="GO" id="GO:0005975">
    <property type="term" value="P:carbohydrate metabolic process"/>
    <property type="evidence" value="ECO:0007669"/>
    <property type="project" value="InterPro"/>
</dbReference>
<organism evidence="3 4">
    <name type="scientific">Hyphomonas adhaerens MHS-3</name>
    <dbReference type="NCBI Taxonomy" id="1280949"/>
    <lineage>
        <taxon>Bacteria</taxon>
        <taxon>Pseudomonadati</taxon>
        <taxon>Pseudomonadota</taxon>
        <taxon>Alphaproteobacteria</taxon>
        <taxon>Hyphomonadales</taxon>
        <taxon>Hyphomonadaceae</taxon>
        <taxon>Hyphomonas</taxon>
    </lineage>
</organism>
<dbReference type="Gene3D" id="1.50.10.10">
    <property type="match status" value="1"/>
</dbReference>
<reference evidence="3 4" key="1">
    <citation type="journal article" date="2014" name="Antonie Van Leeuwenhoek">
        <title>Hyphomonas beringensis sp. nov. and Hyphomonas chukchiensis sp. nov., isolated from surface seawater of the Bering Sea and Chukchi Sea.</title>
        <authorList>
            <person name="Li C."/>
            <person name="Lai Q."/>
            <person name="Li G."/>
            <person name="Dong C."/>
            <person name="Wang J."/>
            <person name="Liao Y."/>
            <person name="Shao Z."/>
        </authorList>
    </citation>
    <scope>NUCLEOTIDE SEQUENCE [LARGE SCALE GENOMIC DNA]</scope>
    <source>
        <strain evidence="3 4">MHS-3</strain>
    </source>
</reference>
<dbReference type="InterPro" id="IPR008928">
    <property type="entry name" value="6-hairpin_glycosidase_sf"/>
</dbReference>
<gene>
    <name evidence="3" type="ORF">HAD_04165</name>
</gene>
<dbReference type="STRING" id="1280949.HAD_04165"/>
<dbReference type="InterPro" id="IPR012341">
    <property type="entry name" value="6hp_glycosidase-like_sf"/>
</dbReference>
<dbReference type="GO" id="GO:0016853">
    <property type="term" value="F:isomerase activity"/>
    <property type="evidence" value="ECO:0007669"/>
    <property type="project" value="UniProtKB-KW"/>
</dbReference>
<evidence type="ECO:0000256" key="2">
    <source>
        <dbReference type="ARBA" id="ARBA00023235"/>
    </source>
</evidence>
<dbReference type="Pfam" id="PF07221">
    <property type="entry name" value="GlcNAc_2-epim"/>
    <property type="match status" value="1"/>
</dbReference>
<evidence type="ECO:0000313" key="4">
    <source>
        <dbReference type="Proteomes" id="UP000027446"/>
    </source>
</evidence>
<keyword evidence="4" id="KW-1185">Reference proteome</keyword>
<dbReference type="PATRIC" id="fig|1280949.3.peg.852"/>
<dbReference type="AlphaFoldDB" id="A0A069E8W6"/>
<dbReference type="RefSeq" id="WP_035569603.1">
    <property type="nucleotide sequence ID" value="NZ_ARYH01000001.1"/>
</dbReference>
<accession>A0A069E8W6</accession>
<dbReference type="InterPro" id="IPR010819">
    <property type="entry name" value="AGE/CE"/>
</dbReference>
<name>A0A069E8W6_9PROT</name>
<dbReference type="eggNOG" id="COG2942">
    <property type="taxonomic scope" value="Bacteria"/>
</dbReference>
<dbReference type="PANTHER" id="PTHR15108">
    <property type="entry name" value="N-ACYLGLUCOSAMINE-2-EPIMERASE"/>
    <property type="match status" value="1"/>
</dbReference>
<proteinExistence type="inferred from homology"/>
<dbReference type="EMBL" id="ARYH01000001">
    <property type="protein sequence ID" value="KCZ84846.1"/>
    <property type="molecule type" value="Genomic_DNA"/>
</dbReference>
<dbReference type="OrthoDB" id="9806359at2"/>
<evidence type="ECO:0000256" key="1">
    <source>
        <dbReference type="ARBA" id="ARBA00008558"/>
    </source>
</evidence>
<dbReference type="SUPFAM" id="SSF48208">
    <property type="entry name" value="Six-hairpin glycosidases"/>
    <property type="match status" value="1"/>
</dbReference>
<comment type="caution">
    <text evidence="3">The sequence shown here is derived from an EMBL/GenBank/DDBJ whole genome shotgun (WGS) entry which is preliminary data.</text>
</comment>
<keyword evidence="2" id="KW-0413">Isomerase</keyword>
<protein>
    <submittedName>
        <fullName evidence="3">N-acylglucosamine 2-epimerase</fullName>
    </submittedName>
</protein>
<sequence length="379" mass="41555">MSKSALKRRAREARHWLMDACFPLWSERGVGDHGLFRETLTLDHQSADQDITRVRVQARQTYVFAEALRLGWKPDTGTDLLAMGLSTLTGPALRPDGLAGRVLGSDGSGFTDDTADLYDTAFVLFALAETASVLEGAEEALAGARRILTAADAKLRAPDGGYFETLPADQKRHQNPHMHLLEACLALHRADPDGDHLSRAGEIVSLFDRFFTAGPGDLLGEHFAPGWTQPAGRDADIVEPGHQFEWVWLLHAYARATEMPVHARAEKLYAFACSTLDDEGRALQEVTREGAVADGSRRTWPQTEALKAHLAMFESTGDEAFAAAACRSFDVLMDEYLTPEGGWIDQYDSTGKPMAHNMPASTGYHVVLAMAELMRIMDA</sequence>